<sequence length="252" mass="26613">MPDFPLPVTLPPGWRLDARDSVGSTNDEARALAVAGAPHGTIVSARRQDAARGRRGRAWSAPEGNLYCSAILRPQVPFSRAGELTFVVGVAVADAVAGFGLEPKLKWPNDVQIAGAKMCGILLEAAVAPDKTVDWIVAGIGVNVAHHPALADYNATSLHAAGAQEATVEALLERLAAALDRRLAEWRAGGFDATRAAWLERAVGLGARIKVRLETETLEGVFEQIDPSGALILRTDTGRHSITAGDVFFGRG</sequence>
<dbReference type="SUPFAM" id="SSF55681">
    <property type="entry name" value="Class II aaRS and biotin synthetases"/>
    <property type="match status" value="1"/>
</dbReference>
<dbReference type="Pfam" id="PF16917">
    <property type="entry name" value="BPL_LplA_LipB_2"/>
    <property type="match status" value="1"/>
</dbReference>
<dbReference type="EC" id="6.3.4.15" evidence="5"/>
<dbReference type="PANTHER" id="PTHR12835">
    <property type="entry name" value="BIOTIN PROTEIN LIGASE"/>
    <property type="match status" value="1"/>
</dbReference>
<keyword evidence="4" id="KW-0092">Biotin</keyword>
<dbReference type="InterPro" id="IPR045864">
    <property type="entry name" value="aa-tRNA-synth_II/BPL/LPL"/>
</dbReference>
<dbReference type="Proteomes" id="UP000700706">
    <property type="component" value="Unassembled WGS sequence"/>
</dbReference>
<evidence type="ECO:0000256" key="4">
    <source>
        <dbReference type="ARBA" id="ARBA00023267"/>
    </source>
</evidence>
<evidence type="ECO:0000313" key="8">
    <source>
        <dbReference type="EMBL" id="MBW8726257.1"/>
    </source>
</evidence>
<gene>
    <name evidence="8" type="ORF">JF625_14005</name>
</gene>
<dbReference type="InterPro" id="IPR004143">
    <property type="entry name" value="BPL_LPL_catalytic"/>
</dbReference>
<dbReference type="Gene3D" id="3.30.930.10">
    <property type="entry name" value="Bira Bifunctional Protein, Domain 2"/>
    <property type="match status" value="1"/>
</dbReference>
<dbReference type="EMBL" id="JAEKLZ010000205">
    <property type="protein sequence ID" value="MBW8726257.1"/>
    <property type="molecule type" value="Genomic_DNA"/>
</dbReference>
<dbReference type="InterPro" id="IPR004408">
    <property type="entry name" value="Biotin_CoA_COase_ligase"/>
</dbReference>
<organism evidence="8 9">
    <name type="scientific">Inquilinus limosus</name>
    <dbReference type="NCBI Taxonomy" id="171674"/>
    <lineage>
        <taxon>Bacteria</taxon>
        <taxon>Pseudomonadati</taxon>
        <taxon>Pseudomonadota</taxon>
        <taxon>Alphaproteobacteria</taxon>
        <taxon>Rhodospirillales</taxon>
        <taxon>Rhodospirillaceae</taxon>
        <taxon>Inquilinus</taxon>
    </lineage>
</organism>
<dbReference type="PANTHER" id="PTHR12835:SF5">
    <property type="entry name" value="BIOTIN--PROTEIN LIGASE"/>
    <property type="match status" value="1"/>
</dbReference>
<accession>A0A952FKF7</accession>
<dbReference type="GO" id="GO:0005524">
    <property type="term" value="F:ATP binding"/>
    <property type="evidence" value="ECO:0007669"/>
    <property type="project" value="UniProtKB-KW"/>
</dbReference>
<name>A0A952FKF7_9PROT</name>
<dbReference type="NCBIfam" id="TIGR00121">
    <property type="entry name" value="birA_ligase"/>
    <property type="match status" value="1"/>
</dbReference>
<reference evidence="8" key="1">
    <citation type="submission" date="2020-06" db="EMBL/GenBank/DDBJ databases">
        <title>Stable isotope informed genome-resolved metagenomics uncovers potential trophic interactions in rhizosphere soil.</title>
        <authorList>
            <person name="Starr E.P."/>
            <person name="Shi S."/>
            <person name="Blazewicz S.J."/>
            <person name="Koch B.J."/>
            <person name="Probst A.J."/>
            <person name="Hungate B.A."/>
            <person name="Pett-Ridge J."/>
            <person name="Firestone M.K."/>
            <person name="Banfield J.F."/>
        </authorList>
    </citation>
    <scope>NUCLEOTIDE SEQUENCE</scope>
    <source>
        <strain evidence="8">YM_69_17</strain>
    </source>
</reference>
<evidence type="ECO:0000256" key="3">
    <source>
        <dbReference type="ARBA" id="ARBA00022840"/>
    </source>
</evidence>
<dbReference type="GO" id="GO:0004077">
    <property type="term" value="F:biotin--[biotin carboxyl-carrier protein] ligase activity"/>
    <property type="evidence" value="ECO:0007669"/>
    <property type="project" value="UniProtKB-EC"/>
</dbReference>
<dbReference type="Pfam" id="PF02237">
    <property type="entry name" value="BPL_C"/>
    <property type="match status" value="1"/>
</dbReference>
<evidence type="ECO:0000256" key="1">
    <source>
        <dbReference type="ARBA" id="ARBA00022598"/>
    </source>
</evidence>
<comment type="catalytic activity">
    <reaction evidence="6">
        <text>biotin + L-lysyl-[protein] + ATP = N(6)-biotinyl-L-lysyl-[protein] + AMP + diphosphate + H(+)</text>
        <dbReference type="Rhea" id="RHEA:11756"/>
        <dbReference type="Rhea" id="RHEA-COMP:9752"/>
        <dbReference type="Rhea" id="RHEA-COMP:10505"/>
        <dbReference type="ChEBI" id="CHEBI:15378"/>
        <dbReference type="ChEBI" id="CHEBI:29969"/>
        <dbReference type="ChEBI" id="CHEBI:30616"/>
        <dbReference type="ChEBI" id="CHEBI:33019"/>
        <dbReference type="ChEBI" id="CHEBI:57586"/>
        <dbReference type="ChEBI" id="CHEBI:83144"/>
        <dbReference type="ChEBI" id="CHEBI:456215"/>
        <dbReference type="EC" id="6.3.4.15"/>
    </reaction>
</comment>
<comment type="caution">
    <text evidence="8">The sequence shown here is derived from an EMBL/GenBank/DDBJ whole genome shotgun (WGS) entry which is preliminary data.</text>
</comment>
<evidence type="ECO:0000313" key="9">
    <source>
        <dbReference type="Proteomes" id="UP000700706"/>
    </source>
</evidence>
<dbReference type="AlphaFoldDB" id="A0A952FKF7"/>
<evidence type="ECO:0000256" key="6">
    <source>
        <dbReference type="ARBA" id="ARBA00047846"/>
    </source>
</evidence>
<keyword evidence="2" id="KW-0547">Nucleotide-binding</keyword>
<dbReference type="CDD" id="cd16442">
    <property type="entry name" value="BPL"/>
    <property type="match status" value="1"/>
</dbReference>
<dbReference type="InterPro" id="IPR003142">
    <property type="entry name" value="BPL_C"/>
</dbReference>
<evidence type="ECO:0000256" key="5">
    <source>
        <dbReference type="ARBA" id="ARBA00024227"/>
    </source>
</evidence>
<protein>
    <recommendedName>
        <fullName evidence="5">biotin--[biotin carboxyl-carrier protein] ligase</fullName>
        <ecNumber evidence="5">6.3.4.15</ecNumber>
    </recommendedName>
</protein>
<feature type="domain" description="BPL/LPL catalytic" evidence="7">
    <location>
        <begin position="1"/>
        <end position="187"/>
    </location>
</feature>
<dbReference type="Gene3D" id="2.30.30.100">
    <property type="match status" value="1"/>
</dbReference>
<proteinExistence type="predicted"/>
<dbReference type="SUPFAM" id="SSF50037">
    <property type="entry name" value="C-terminal domain of transcriptional repressors"/>
    <property type="match status" value="1"/>
</dbReference>
<evidence type="ECO:0000256" key="2">
    <source>
        <dbReference type="ARBA" id="ARBA00022741"/>
    </source>
</evidence>
<dbReference type="PROSITE" id="PS51733">
    <property type="entry name" value="BPL_LPL_CATALYTIC"/>
    <property type="match status" value="1"/>
</dbReference>
<evidence type="ECO:0000259" key="7">
    <source>
        <dbReference type="PROSITE" id="PS51733"/>
    </source>
</evidence>
<keyword evidence="1 8" id="KW-0436">Ligase</keyword>
<keyword evidence="3" id="KW-0067">ATP-binding</keyword>
<dbReference type="GO" id="GO:0005737">
    <property type="term" value="C:cytoplasm"/>
    <property type="evidence" value="ECO:0007669"/>
    <property type="project" value="TreeGrafter"/>
</dbReference>
<dbReference type="InterPro" id="IPR008988">
    <property type="entry name" value="Transcriptional_repressor_C"/>
</dbReference>